<accession>A0A9E7SK57</accession>
<organism evidence="1 2">
    <name type="scientific">Brevundimonas phage vB_BpoS-Kikimora</name>
    <dbReference type="NCBI Taxonomy" id="2948601"/>
    <lineage>
        <taxon>Viruses</taxon>
        <taxon>Duplodnaviria</taxon>
        <taxon>Heunggongvirae</taxon>
        <taxon>Uroviricota</taxon>
        <taxon>Caudoviricetes</taxon>
        <taxon>Jeanschmidtviridae</taxon>
        <taxon>Kikimoravirus</taxon>
        <taxon>Kikimoravirus kikimora</taxon>
    </lineage>
</organism>
<dbReference type="Proteomes" id="UP001056576">
    <property type="component" value="Segment"/>
</dbReference>
<gene>
    <name evidence="1" type="ORF">KIKIMORA_00410</name>
</gene>
<dbReference type="PROSITE" id="PS51257">
    <property type="entry name" value="PROKAR_LIPOPROTEIN"/>
    <property type="match status" value="1"/>
</dbReference>
<evidence type="ECO:0000313" key="2">
    <source>
        <dbReference type="Proteomes" id="UP001056576"/>
    </source>
</evidence>
<sequence>MKRVAIIAAALLMSGCTVNERTARGALEANGMRDIQLSGPAFFGCSEDDNFTRKFEATTLSGSRVRGVVCQGFLKGATVRTTKVIRR</sequence>
<evidence type="ECO:0000313" key="1">
    <source>
        <dbReference type="EMBL" id="USN15188.1"/>
    </source>
</evidence>
<proteinExistence type="predicted"/>
<dbReference type="EMBL" id="ON529857">
    <property type="protein sequence ID" value="USN15188.1"/>
    <property type="molecule type" value="Genomic_DNA"/>
</dbReference>
<reference evidence="1 2" key="1">
    <citation type="submission" date="2022-05" db="EMBL/GenBank/DDBJ databases">
        <authorList>
            <person name="Friedrich I."/>
            <person name="Poehlein A."/>
            <person name="Schneider D."/>
            <person name="Hertel R."/>
            <person name="Daniel R."/>
        </authorList>
    </citation>
    <scope>NUCLEOTIDE SEQUENCE [LARGE SCALE GENOMIC DNA]</scope>
</reference>
<protein>
    <recommendedName>
        <fullName evidence="3">Lipoprotein</fullName>
    </recommendedName>
</protein>
<keyword evidence="2" id="KW-1185">Reference proteome</keyword>
<name>A0A9E7SK57_9CAUD</name>
<evidence type="ECO:0008006" key="3">
    <source>
        <dbReference type="Google" id="ProtNLM"/>
    </source>
</evidence>